<keyword evidence="3" id="KW-1185">Reference proteome</keyword>
<reference evidence="3" key="1">
    <citation type="journal article" date="2019" name="Int. J. Syst. Evol. Microbiol.">
        <title>The Global Catalogue of Microorganisms (GCM) 10K type strain sequencing project: providing services to taxonomists for standard genome sequencing and annotation.</title>
        <authorList>
            <consortium name="The Broad Institute Genomics Platform"/>
            <consortium name="The Broad Institute Genome Sequencing Center for Infectious Disease"/>
            <person name="Wu L."/>
            <person name="Ma J."/>
        </authorList>
    </citation>
    <scope>NUCLEOTIDE SEQUENCE [LARGE SCALE GENOMIC DNA]</scope>
    <source>
        <strain evidence="3">JCM 32304</strain>
    </source>
</reference>
<feature type="transmembrane region" description="Helical" evidence="1">
    <location>
        <begin position="31"/>
        <end position="50"/>
    </location>
</feature>
<organism evidence="2 3">
    <name type="scientific">Shewanella saliphila</name>
    <dbReference type="NCBI Taxonomy" id="2282698"/>
    <lineage>
        <taxon>Bacteria</taxon>
        <taxon>Pseudomonadati</taxon>
        <taxon>Pseudomonadota</taxon>
        <taxon>Gammaproteobacteria</taxon>
        <taxon>Alteromonadales</taxon>
        <taxon>Shewanellaceae</taxon>
        <taxon>Shewanella</taxon>
    </lineage>
</organism>
<gene>
    <name evidence="2" type="ORF">GCM10009409_37120</name>
</gene>
<comment type="caution">
    <text evidence="2">The sequence shown here is derived from an EMBL/GenBank/DDBJ whole genome shotgun (WGS) entry which is preliminary data.</text>
</comment>
<dbReference type="Proteomes" id="UP000654367">
    <property type="component" value="Unassembled WGS sequence"/>
</dbReference>
<keyword evidence="1" id="KW-1133">Transmembrane helix</keyword>
<evidence type="ECO:0000313" key="3">
    <source>
        <dbReference type="Proteomes" id="UP000654367"/>
    </source>
</evidence>
<evidence type="ECO:0000313" key="2">
    <source>
        <dbReference type="EMBL" id="GGP68811.1"/>
    </source>
</evidence>
<proteinExistence type="predicted"/>
<sequence length="306" mass="33386">MKGANEKAVAESEIKGINSKKVDKSVDSLNWVLKLFGLMTLVSALFGVGYQKGVILAMGLGNISGNYEVREVFNSAVLGYIHLMSKLGIDNYWGSLADRLNAILFHSPFLIIIALLSVIIASMYFRSARVRVAVNKVKRTSQRLAKRVWIKSSLIVIGLVSSFTVFMAAGVTLAHLIPMLVAVLLLPTLIGYMAGNDYIKQSMSGDVCVVATAKMLKEEHIRQCTQILINGNKIMGEIVLENASGYYIHRNRSFVYVAKDGKSCLYSIFEKSDIAKTAEDFSFEDEGLSSFCGAGASSGAQSIQTQ</sequence>
<feature type="transmembrane region" description="Helical" evidence="1">
    <location>
        <begin position="148"/>
        <end position="169"/>
    </location>
</feature>
<protein>
    <submittedName>
        <fullName evidence="2">Uncharacterized protein</fullName>
    </submittedName>
</protein>
<dbReference type="RefSeq" id="WP_188923108.1">
    <property type="nucleotide sequence ID" value="NZ_BMQV01000062.1"/>
</dbReference>
<dbReference type="EMBL" id="BMQV01000062">
    <property type="protein sequence ID" value="GGP68811.1"/>
    <property type="molecule type" value="Genomic_DNA"/>
</dbReference>
<name>A0ABQ2QCX3_9GAMM</name>
<feature type="transmembrane region" description="Helical" evidence="1">
    <location>
        <begin position="109"/>
        <end position="127"/>
    </location>
</feature>
<accession>A0ABQ2QCX3</accession>
<keyword evidence="1" id="KW-0472">Membrane</keyword>
<evidence type="ECO:0000256" key="1">
    <source>
        <dbReference type="SAM" id="Phobius"/>
    </source>
</evidence>
<feature type="transmembrane region" description="Helical" evidence="1">
    <location>
        <begin position="175"/>
        <end position="194"/>
    </location>
</feature>
<keyword evidence="1" id="KW-0812">Transmembrane</keyword>